<evidence type="ECO:0008006" key="3">
    <source>
        <dbReference type="Google" id="ProtNLM"/>
    </source>
</evidence>
<evidence type="ECO:0000313" key="2">
    <source>
        <dbReference type="Proteomes" id="UP001303160"/>
    </source>
</evidence>
<keyword evidence="2" id="KW-1185">Reference proteome</keyword>
<sequence>MALQEVDTRLSIFGGAPVDLIAAMTYNAKNSRLYRIPQELLEIIVRCCDDDEATRLILGQVSNLIRRLVYSNIPRPSLEGRSAFYRETENQLLLKHLESSYAGLRSTSLDGWNRSGYLLRMDRLCQVCIQHSNLTLEFAGQASSGVPKVLPPASADTTLVVRPSPPLDVVSSRKLWDGCKFTSTKPTNRLYCSGCRHTHSSRAFSPSQKEADKTNRVCIGREGLLRLCDHRYVKWADIEAHFLRQHDPSSRGGLTSTSCELICEHSSHHTQPGHYEEFCVPRLKFDLRDLRAMFAKDFSHAAGAIIAGAKNGDALNKALSCFVKSSCNCIASGDGAGDSRGSGGGYFECLGVERPRERGHEYSIDFNTHQHGSPRSERIVVSLCTNYRFQLLSVKNPCITVTYTRVLGKGLCAWVESLPVLGDTKVASSITPPHDWLHALDTDSYELDDDAAVVGKVWPVCKDISCGNYYGTYQTTHCSEGPRPRFG</sequence>
<evidence type="ECO:0000313" key="1">
    <source>
        <dbReference type="EMBL" id="KAK4205122.1"/>
    </source>
</evidence>
<gene>
    <name evidence="1" type="ORF">QBC40DRAFT_249514</name>
</gene>
<dbReference type="EMBL" id="MU863878">
    <property type="protein sequence ID" value="KAK4205122.1"/>
    <property type="molecule type" value="Genomic_DNA"/>
</dbReference>
<comment type="caution">
    <text evidence="1">The sequence shown here is derived from an EMBL/GenBank/DDBJ whole genome shotgun (WGS) entry which is preliminary data.</text>
</comment>
<dbReference type="AlphaFoldDB" id="A0AAN6XWR4"/>
<reference evidence="1" key="1">
    <citation type="journal article" date="2023" name="Mol. Phylogenet. Evol.">
        <title>Genome-scale phylogeny and comparative genomics of the fungal order Sordariales.</title>
        <authorList>
            <person name="Hensen N."/>
            <person name="Bonometti L."/>
            <person name="Westerberg I."/>
            <person name="Brannstrom I.O."/>
            <person name="Guillou S."/>
            <person name="Cros-Aarteil S."/>
            <person name="Calhoun S."/>
            <person name="Haridas S."/>
            <person name="Kuo A."/>
            <person name="Mondo S."/>
            <person name="Pangilinan J."/>
            <person name="Riley R."/>
            <person name="LaButti K."/>
            <person name="Andreopoulos B."/>
            <person name="Lipzen A."/>
            <person name="Chen C."/>
            <person name="Yan M."/>
            <person name="Daum C."/>
            <person name="Ng V."/>
            <person name="Clum A."/>
            <person name="Steindorff A."/>
            <person name="Ohm R.A."/>
            <person name="Martin F."/>
            <person name="Silar P."/>
            <person name="Natvig D.O."/>
            <person name="Lalanne C."/>
            <person name="Gautier V."/>
            <person name="Ament-Velasquez S.L."/>
            <person name="Kruys A."/>
            <person name="Hutchinson M.I."/>
            <person name="Powell A.J."/>
            <person name="Barry K."/>
            <person name="Miller A.N."/>
            <person name="Grigoriev I.V."/>
            <person name="Debuchy R."/>
            <person name="Gladieux P."/>
            <person name="Hiltunen Thoren M."/>
            <person name="Johannesson H."/>
        </authorList>
    </citation>
    <scope>NUCLEOTIDE SEQUENCE</scope>
    <source>
        <strain evidence="1">CBS 315.58</strain>
    </source>
</reference>
<accession>A0AAN6XWR4</accession>
<name>A0AAN6XWR4_9PEZI</name>
<protein>
    <recommendedName>
        <fullName evidence="3">F-box domain-containing protein</fullName>
    </recommendedName>
</protein>
<proteinExistence type="predicted"/>
<reference evidence="1" key="2">
    <citation type="submission" date="2023-05" db="EMBL/GenBank/DDBJ databases">
        <authorList>
            <consortium name="Lawrence Berkeley National Laboratory"/>
            <person name="Steindorff A."/>
            <person name="Hensen N."/>
            <person name="Bonometti L."/>
            <person name="Westerberg I."/>
            <person name="Brannstrom I.O."/>
            <person name="Guillou S."/>
            <person name="Cros-Aarteil S."/>
            <person name="Calhoun S."/>
            <person name="Haridas S."/>
            <person name="Kuo A."/>
            <person name="Mondo S."/>
            <person name="Pangilinan J."/>
            <person name="Riley R."/>
            <person name="Labutti K."/>
            <person name="Andreopoulos B."/>
            <person name="Lipzen A."/>
            <person name="Chen C."/>
            <person name="Yanf M."/>
            <person name="Daum C."/>
            <person name="Ng V."/>
            <person name="Clum A."/>
            <person name="Ohm R."/>
            <person name="Martin F."/>
            <person name="Silar P."/>
            <person name="Natvig D."/>
            <person name="Lalanne C."/>
            <person name="Gautier V."/>
            <person name="Ament-Velasquez S.L."/>
            <person name="Kruys A."/>
            <person name="Hutchinson M.I."/>
            <person name="Powell A.J."/>
            <person name="Barry K."/>
            <person name="Miller A.N."/>
            <person name="Grigoriev I.V."/>
            <person name="Debuchy R."/>
            <person name="Gladieux P."/>
            <person name="Thoren M.H."/>
            <person name="Johannesson H."/>
        </authorList>
    </citation>
    <scope>NUCLEOTIDE SEQUENCE</scope>
    <source>
        <strain evidence="1">CBS 315.58</strain>
    </source>
</reference>
<dbReference type="Proteomes" id="UP001303160">
    <property type="component" value="Unassembled WGS sequence"/>
</dbReference>
<organism evidence="1 2">
    <name type="scientific">Triangularia verruculosa</name>
    <dbReference type="NCBI Taxonomy" id="2587418"/>
    <lineage>
        <taxon>Eukaryota</taxon>
        <taxon>Fungi</taxon>
        <taxon>Dikarya</taxon>
        <taxon>Ascomycota</taxon>
        <taxon>Pezizomycotina</taxon>
        <taxon>Sordariomycetes</taxon>
        <taxon>Sordariomycetidae</taxon>
        <taxon>Sordariales</taxon>
        <taxon>Podosporaceae</taxon>
        <taxon>Triangularia</taxon>
    </lineage>
</organism>